<accession>V5G8F3</accession>
<evidence type="ECO:0000256" key="1">
    <source>
        <dbReference type="SAM" id="MobiDB-lite"/>
    </source>
</evidence>
<feature type="compositionally biased region" description="Low complexity" evidence="1">
    <location>
        <begin position="90"/>
        <end position="99"/>
    </location>
</feature>
<dbReference type="AlphaFoldDB" id="V5G8F3"/>
<protein>
    <submittedName>
        <fullName evidence="2">Uncharacterized protein</fullName>
    </submittedName>
</protein>
<organism evidence="2">
    <name type="scientific">Anoplophora glabripennis</name>
    <name type="common">Asian longhorn beetle</name>
    <name type="synonym">Anoplophora nobilis</name>
    <dbReference type="NCBI Taxonomy" id="217634"/>
    <lineage>
        <taxon>Eukaryota</taxon>
        <taxon>Metazoa</taxon>
        <taxon>Ecdysozoa</taxon>
        <taxon>Arthropoda</taxon>
        <taxon>Hexapoda</taxon>
        <taxon>Insecta</taxon>
        <taxon>Pterygota</taxon>
        <taxon>Neoptera</taxon>
        <taxon>Endopterygota</taxon>
        <taxon>Coleoptera</taxon>
        <taxon>Polyphaga</taxon>
        <taxon>Cucujiformia</taxon>
        <taxon>Chrysomeloidea</taxon>
        <taxon>Cerambycidae</taxon>
        <taxon>Lamiinae</taxon>
        <taxon>Lamiini</taxon>
        <taxon>Anoplophora</taxon>
    </lineage>
</organism>
<reference evidence="2" key="1">
    <citation type="submission" date="2013-07" db="EMBL/GenBank/DDBJ databases">
        <title>Midgut Transcriptome Profiling of Anoplphora glabripennis, a Lignocellulose Degrading, Wood-Boring Cerambycid.</title>
        <authorList>
            <person name="Scully E.D."/>
            <person name="Hoover K."/>
            <person name="Carlson J.E."/>
            <person name="Tien M."/>
            <person name="Geib S.M."/>
        </authorList>
    </citation>
    <scope>NUCLEOTIDE SEQUENCE</scope>
</reference>
<sequence length="109" mass="12263">MSDMQVAVADKNALALSKDAEFESELTEETTLSELHKDLGHTKISEKSASFESNETTSLVEENRQKQTEASRTVSQSEKMEVSANRQVKTSSYETSQTYEETEEYEVEA</sequence>
<feature type="compositionally biased region" description="Polar residues" evidence="1">
    <location>
        <begin position="47"/>
        <end position="60"/>
    </location>
</feature>
<feature type="compositionally biased region" description="Basic and acidic residues" evidence="1">
    <location>
        <begin position="34"/>
        <end position="46"/>
    </location>
</feature>
<feature type="region of interest" description="Disordered" evidence="1">
    <location>
        <begin position="21"/>
        <end position="109"/>
    </location>
</feature>
<evidence type="ECO:0000313" key="2">
    <source>
        <dbReference type="EMBL" id="JAB66400.1"/>
    </source>
</evidence>
<proteinExistence type="predicted"/>
<dbReference type="EMBL" id="GALX01002066">
    <property type="protein sequence ID" value="JAB66400.1"/>
    <property type="molecule type" value="Transcribed_RNA"/>
</dbReference>
<dbReference type="OrthoDB" id="300641at2759"/>
<name>V5G8F3_ANOGL</name>
<feature type="compositionally biased region" description="Acidic residues" evidence="1">
    <location>
        <begin position="100"/>
        <end position="109"/>
    </location>
</feature>